<feature type="domain" description="Bifunctional inhibitor/plant lipid transfer protein/seed storage helical" evidence="4">
    <location>
        <begin position="32"/>
        <end position="97"/>
    </location>
</feature>
<dbReference type="InterPro" id="IPR033872">
    <property type="entry name" value="nsLTP2"/>
</dbReference>
<organism evidence="5 6">
    <name type="scientific">Microthlaspi erraticum</name>
    <dbReference type="NCBI Taxonomy" id="1685480"/>
    <lineage>
        <taxon>Eukaryota</taxon>
        <taxon>Viridiplantae</taxon>
        <taxon>Streptophyta</taxon>
        <taxon>Embryophyta</taxon>
        <taxon>Tracheophyta</taxon>
        <taxon>Spermatophyta</taxon>
        <taxon>Magnoliopsida</taxon>
        <taxon>eudicotyledons</taxon>
        <taxon>Gunneridae</taxon>
        <taxon>Pentapetalae</taxon>
        <taxon>rosids</taxon>
        <taxon>malvids</taxon>
        <taxon>Brassicales</taxon>
        <taxon>Brassicaceae</taxon>
        <taxon>Coluteocarpeae</taxon>
        <taxon>Microthlaspi</taxon>
    </lineage>
</organism>
<dbReference type="PANTHER" id="PTHR33214">
    <property type="entry name" value="BIFUNCTIONAL INHIBITOR/LIPID-TRANSFER PROTEIN/SEED STORAGE 2S ALBUMIN SUPERFAMILY PROTEIN"/>
    <property type="match status" value="1"/>
</dbReference>
<accession>A0A6D2KKK9</accession>
<keyword evidence="1" id="KW-0813">Transport</keyword>
<evidence type="ECO:0000256" key="1">
    <source>
        <dbReference type="ARBA" id="ARBA00022448"/>
    </source>
</evidence>
<dbReference type="CDD" id="cd01959">
    <property type="entry name" value="nsLTP2"/>
    <property type="match status" value="1"/>
</dbReference>
<dbReference type="GO" id="GO:0006869">
    <property type="term" value="P:lipid transport"/>
    <property type="evidence" value="ECO:0007669"/>
    <property type="project" value="InterPro"/>
</dbReference>
<proteinExistence type="predicted"/>
<dbReference type="AlphaFoldDB" id="A0A6D2KKK9"/>
<keyword evidence="6" id="KW-1185">Reference proteome</keyword>
<keyword evidence="2" id="KW-0446">Lipid-binding</keyword>
<dbReference type="PANTHER" id="PTHR33214:SF46">
    <property type="entry name" value="BIFUNCTIONAL INHIBITOR_PLANT LIPID TRANSFER PROTEIN_SEED STORAGE HELICAL DOMAIN-CONTAINING PROTEIN"/>
    <property type="match status" value="1"/>
</dbReference>
<dbReference type="Proteomes" id="UP000467841">
    <property type="component" value="Unassembled WGS sequence"/>
</dbReference>
<dbReference type="InterPro" id="IPR036312">
    <property type="entry name" value="Bifun_inhib/LTP/seed_sf"/>
</dbReference>
<sequence length="97" mass="10129">MVKVMWVSVIAFAAAILLVTVAKIPVAEGVNCSPTELTPCAGAMMSSSPPSATCCAKLREQTPCFCGYMRNPSLRPYVSSPNAKKVATSCKIASPSC</sequence>
<evidence type="ECO:0000313" key="6">
    <source>
        <dbReference type="Proteomes" id="UP000467841"/>
    </source>
</evidence>
<evidence type="ECO:0000256" key="3">
    <source>
        <dbReference type="SAM" id="SignalP"/>
    </source>
</evidence>
<dbReference type="EMBL" id="CACVBM020001385">
    <property type="protein sequence ID" value="CAA7048208.1"/>
    <property type="molecule type" value="Genomic_DNA"/>
</dbReference>
<dbReference type="GO" id="GO:0008289">
    <property type="term" value="F:lipid binding"/>
    <property type="evidence" value="ECO:0007669"/>
    <property type="project" value="UniProtKB-KW"/>
</dbReference>
<feature type="signal peptide" evidence="3">
    <location>
        <begin position="1"/>
        <end position="29"/>
    </location>
</feature>
<dbReference type="SMART" id="SM00499">
    <property type="entry name" value="AAI"/>
    <property type="match status" value="1"/>
</dbReference>
<protein>
    <recommendedName>
        <fullName evidence="4">Bifunctional inhibitor/plant lipid transfer protein/seed storage helical domain-containing protein</fullName>
    </recommendedName>
</protein>
<name>A0A6D2KKK9_9BRAS</name>
<evidence type="ECO:0000259" key="4">
    <source>
        <dbReference type="SMART" id="SM00499"/>
    </source>
</evidence>
<keyword evidence="3" id="KW-0732">Signal</keyword>
<evidence type="ECO:0000313" key="5">
    <source>
        <dbReference type="EMBL" id="CAA7048208.1"/>
    </source>
</evidence>
<evidence type="ECO:0000256" key="2">
    <source>
        <dbReference type="ARBA" id="ARBA00023121"/>
    </source>
</evidence>
<dbReference type="Gene3D" id="1.10.110.10">
    <property type="entry name" value="Plant lipid-transfer and hydrophobic proteins"/>
    <property type="match status" value="1"/>
</dbReference>
<comment type="caution">
    <text evidence="5">The sequence shown here is derived from an EMBL/GenBank/DDBJ whole genome shotgun (WGS) entry which is preliminary data.</text>
</comment>
<dbReference type="SUPFAM" id="SSF47699">
    <property type="entry name" value="Bifunctional inhibitor/lipid-transfer protein/seed storage 2S albumin"/>
    <property type="match status" value="1"/>
</dbReference>
<gene>
    <name evidence="5" type="ORF">MERR_LOCUS35443</name>
</gene>
<reference evidence="5" key="1">
    <citation type="submission" date="2020-01" db="EMBL/GenBank/DDBJ databases">
        <authorList>
            <person name="Mishra B."/>
        </authorList>
    </citation>
    <scope>NUCLEOTIDE SEQUENCE [LARGE SCALE GENOMIC DNA]</scope>
</reference>
<feature type="chain" id="PRO_5025369171" description="Bifunctional inhibitor/plant lipid transfer protein/seed storage helical domain-containing protein" evidence="3">
    <location>
        <begin position="30"/>
        <end position="97"/>
    </location>
</feature>
<dbReference type="OrthoDB" id="665742at2759"/>
<dbReference type="InterPro" id="IPR016140">
    <property type="entry name" value="Bifunc_inhib/LTP/seed_store"/>
</dbReference>